<dbReference type="PIRSF" id="PIRSF005198">
    <property type="entry name" value="Antiviral_helicase_SKI2"/>
    <property type="match status" value="1"/>
</dbReference>
<dbReference type="GO" id="GO:0003724">
    <property type="term" value="F:RNA helicase activity"/>
    <property type="evidence" value="ECO:0007669"/>
    <property type="project" value="InterPro"/>
</dbReference>
<proteinExistence type="predicted"/>
<dbReference type="FunFam" id="2.40.30.300:FF:000001">
    <property type="entry name" value="Mtr4 exosome RNA helicase"/>
    <property type="match status" value="1"/>
</dbReference>
<comment type="subcellular location">
    <subcellularLocation>
        <location evidence="1">Nucleus</location>
    </subcellularLocation>
</comment>
<dbReference type="GO" id="GO:0006401">
    <property type="term" value="P:RNA catabolic process"/>
    <property type="evidence" value="ECO:0007669"/>
    <property type="project" value="InterPro"/>
</dbReference>
<dbReference type="AlphaFoldDB" id="A0AAW1RYR5"/>
<keyword evidence="7" id="KW-0175">Coiled coil</keyword>
<feature type="domain" description="Helicase C-terminal" evidence="10">
    <location>
        <begin position="365"/>
        <end position="564"/>
    </location>
</feature>
<evidence type="ECO:0000313" key="12">
    <source>
        <dbReference type="Proteomes" id="UP001445335"/>
    </source>
</evidence>
<evidence type="ECO:0000313" key="11">
    <source>
        <dbReference type="EMBL" id="KAK9838518.1"/>
    </source>
</evidence>
<organism evidence="11 12">
    <name type="scientific">Elliptochloris bilobata</name>
    <dbReference type="NCBI Taxonomy" id="381761"/>
    <lineage>
        <taxon>Eukaryota</taxon>
        <taxon>Viridiplantae</taxon>
        <taxon>Chlorophyta</taxon>
        <taxon>core chlorophytes</taxon>
        <taxon>Trebouxiophyceae</taxon>
        <taxon>Trebouxiophyceae incertae sedis</taxon>
        <taxon>Elliptochloris clade</taxon>
        <taxon>Elliptochloris</taxon>
    </lineage>
</organism>
<dbReference type="InterPro" id="IPR050699">
    <property type="entry name" value="RNA-DNA_Helicase"/>
</dbReference>
<dbReference type="Pfam" id="PF13234">
    <property type="entry name" value="MTR4_beta-barrel"/>
    <property type="match status" value="1"/>
</dbReference>
<keyword evidence="6" id="KW-0539">Nucleus</keyword>
<dbReference type="InterPro" id="IPR014001">
    <property type="entry name" value="Helicase_ATP-bd"/>
</dbReference>
<keyword evidence="12" id="KW-1185">Reference proteome</keyword>
<dbReference type="CDD" id="cd18795">
    <property type="entry name" value="SF2_C_Ski2"/>
    <property type="match status" value="1"/>
</dbReference>
<dbReference type="GO" id="GO:0016787">
    <property type="term" value="F:hydrolase activity"/>
    <property type="evidence" value="ECO:0007669"/>
    <property type="project" value="UniProtKB-KW"/>
</dbReference>
<dbReference type="PROSITE" id="PS51192">
    <property type="entry name" value="HELICASE_ATP_BIND_1"/>
    <property type="match status" value="1"/>
</dbReference>
<sequence>MEETPEGLAVAAATREAARLRGEVAKRKREAEAPTDAKRAARVVPVISHEVAVPKDFDEAARGLDPALYGTLKEPCWEGPMAKKYPFVLDPFQKVSIACIERGESVLVSAHTSAGKTAVAEYAIARALGSKQRVIYTSPLKALSNQKFRELGDEFGEVGIMTGDVSINPEARCLVMTTEILRSMLYRGSELLREVSWVIFDEVHYMQDRERGVVWEEAIIFLPRDIKMVFLSATLSNAAEFAGWVAALHAQPCHVVYTDFRPTPLQHYAFACGSEGLYLIMDETGRFREEQFAKLRLSFGPAEGEAQAGAVGVDNGASTSGRGDGSGGRDGGRWGRGRDGGRGRGRGRGRGGRGDNKGGGDTADDISKILKLIQLRKFDPVIVFSFSRRECEAYAMKVKDILTFNSAEEAAMVEEIFNNAMGCLGPADRELEVVVKMLPLLKKGIGVHHSGLLPLLKEMVELLFQEGLVKALFATETFAMGLNMPAKTVVFTAMQKWDGETHRWMASGEYIQMSGRAGRRGKDDRGFCFMMVDDQMDAATCRSIVQGKPSPLLSSFKLSYYTLLNLLRRAEGSGKSMEYVIQRSFQQFQFERTLPALQSELALVEAKAASIGGASSKAMAEYHRLRQELAAAEALVLAAVQRPDRCIHLLRPGRLVRVRAGASDWGWGVVVSVLHTPPRAEANGNASFNGGVGSSAAAYVVDTLLQVAPGAAPGAAPKPAPGGEKAEMQVVPVPLTMVAGMATLRISIPTDLRPPEARKATLLTLRELEKRYPDGLPRLDPLEDLGVDEPEALAAVRRMEALEAQLAANPAFQAERGSDPGAAEAVARKAALAAQADALRAKMRESHLANFRMEAKRRTAVLRRLGHVTEAGLVTLKGRAACEIDTADELLTSELLLNGVFNSLDVHQLVALVSCLVPVDTSKEMIRLREELADALSALQDTARCIAEAQQEAGLAANVEEYVESFKPFLMDIIHAWSRGATFEQICKMTDIFEGSIIRATRRLDELMRQLAEAAGVLGDVGLQQKFLESDRGIRRDLMFAASLYL</sequence>
<dbReference type="PROSITE" id="PS51194">
    <property type="entry name" value="HELICASE_CTER"/>
    <property type="match status" value="1"/>
</dbReference>
<evidence type="ECO:0008006" key="13">
    <source>
        <dbReference type="Google" id="ProtNLM"/>
    </source>
</evidence>
<dbReference type="InterPro" id="IPR012961">
    <property type="entry name" value="Ski2/MTR4_C"/>
</dbReference>
<dbReference type="FunFam" id="3.40.50.300:FF:000083">
    <property type="entry name" value="ATP-dependent RNA helicase DOB1"/>
    <property type="match status" value="1"/>
</dbReference>
<dbReference type="Pfam" id="PF08148">
    <property type="entry name" value="DSHCT"/>
    <property type="match status" value="1"/>
</dbReference>
<evidence type="ECO:0000256" key="8">
    <source>
        <dbReference type="SAM" id="MobiDB-lite"/>
    </source>
</evidence>
<evidence type="ECO:0000256" key="3">
    <source>
        <dbReference type="ARBA" id="ARBA00022801"/>
    </source>
</evidence>
<evidence type="ECO:0000256" key="7">
    <source>
        <dbReference type="SAM" id="Coils"/>
    </source>
</evidence>
<dbReference type="GO" id="GO:0000460">
    <property type="term" value="P:maturation of 5.8S rRNA"/>
    <property type="evidence" value="ECO:0007669"/>
    <property type="project" value="TreeGrafter"/>
</dbReference>
<feature type="region of interest" description="Disordered" evidence="8">
    <location>
        <begin position="309"/>
        <end position="360"/>
    </location>
</feature>
<dbReference type="GO" id="GO:0005524">
    <property type="term" value="F:ATP binding"/>
    <property type="evidence" value="ECO:0007669"/>
    <property type="project" value="UniProtKB-KW"/>
</dbReference>
<dbReference type="PANTHER" id="PTHR12131:SF7">
    <property type="entry name" value="EXOSOME RNA HELICASE MTR4"/>
    <property type="match status" value="1"/>
</dbReference>
<keyword evidence="2" id="KW-0547">Nucleotide-binding</keyword>
<feature type="compositionally biased region" description="Basic and acidic residues" evidence="8">
    <location>
        <begin position="330"/>
        <end position="342"/>
    </location>
</feature>
<evidence type="ECO:0000256" key="4">
    <source>
        <dbReference type="ARBA" id="ARBA00022806"/>
    </source>
</evidence>
<dbReference type="Gene3D" id="1.20.1500.20">
    <property type="match status" value="1"/>
</dbReference>
<evidence type="ECO:0000256" key="6">
    <source>
        <dbReference type="ARBA" id="ARBA00023242"/>
    </source>
</evidence>
<dbReference type="InterPro" id="IPR011545">
    <property type="entry name" value="DEAD/DEAH_box_helicase_dom"/>
</dbReference>
<evidence type="ECO:0000259" key="10">
    <source>
        <dbReference type="PROSITE" id="PS51194"/>
    </source>
</evidence>
<accession>A0AAW1RYR5</accession>
<keyword evidence="4" id="KW-0347">Helicase</keyword>
<gene>
    <name evidence="11" type="ORF">WJX81_004706</name>
</gene>
<dbReference type="SMART" id="SM01142">
    <property type="entry name" value="DSHCT"/>
    <property type="match status" value="1"/>
</dbReference>
<dbReference type="PANTHER" id="PTHR12131">
    <property type="entry name" value="ATP-DEPENDENT RNA AND DNA HELICASE"/>
    <property type="match status" value="1"/>
</dbReference>
<dbReference type="Gene3D" id="2.40.30.300">
    <property type="match status" value="1"/>
</dbReference>
<name>A0AAW1RYR5_9CHLO</name>
<dbReference type="SUPFAM" id="SSF52540">
    <property type="entry name" value="P-loop containing nucleoside triphosphate hydrolases"/>
    <property type="match status" value="1"/>
</dbReference>
<evidence type="ECO:0000256" key="2">
    <source>
        <dbReference type="ARBA" id="ARBA00022741"/>
    </source>
</evidence>
<comment type="caution">
    <text evidence="11">The sequence shown here is derived from an EMBL/GenBank/DDBJ whole genome shotgun (WGS) entry which is preliminary data.</text>
</comment>
<dbReference type="Pfam" id="PF21408">
    <property type="entry name" value="MTR4-like_stalk"/>
    <property type="match status" value="1"/>
</dbReference>
<dbReference type="GO" id="GO:0003723">
    <property type="term" value="F:RNA binding"/>
    <property type="evidence" value="ECO:0007669"/>
    <property type="project" value="InterPro"/>
</dbReference>
<feature type="domain" description="Helicase ATP-binding" evidence="9">
    <location>
        <begin position="97"/>
        <end position="253"/>
    </location>
</feature>
<dbReference type="InterPro" id="IPR025696">
    <property type="entry name" value="Beta-barrel_MTR4"/>
</dbReference>
<dbReference type="InterPro" id="IPR001650">
    <property type="entry name" value="Helicase_C-like"/>
</dbReference>
<dbReference type="SMART" id="SM00487">
    <property type="entry name" value="DEXDc"/>
    <property type="match status" value="1"/>
</dbReference>
<keyword evidence="3" id="KW-0378">Hydrolase</keyword>
<keyword evidence="5" id="KW-0067">ATP-binding</keyword>
<dbReference type="SMART" id="SM00490">
    <property type="entry name" value="HELICc"/>
    <property type="match status" value="1"/>
</dbReference>
<dbReference type="Gene3D" id="3.40.50.300">
    <property type="entry name" value="P-loop containing nucleotide triphosphate hydrolases"/>
    <property type="match status" value="2"/>
</dbReference>
<protein>
    <recommendedName>
        <fullName evidence="13">Superkiller viralicidic activity 2-like 2</fullName>
    </recommendedName>
</protein>
<evidence type="ECO:0000259" key="9">
    <source>
        <dbReference type="PROSITE" id="PS51192"/>
    </source>
</evidence>
<dbReference type="InterPro" id="IPR016438">
    <property type="entry name" value="SKI2-like"/>
</dbReference>
<dbReference type="Pfam" id="PF00270">
    <property type="entry name" value="DEAD"/>
    <property type="match status" value="1"/>
</dbReference>
<evidence type="ECO:0000256" key="5">
    <source>
        <dbReference type="ARBA" id="ARBA00022840"/>
    </source>
</evidence>
<evidence type="ECO:0000256" key="1">
    <source>
        <dbReference type="ARBA" id="ARBA00004123"/>
    </source>
</evidence>
<dbReference type="Proteomes" id="UP001445335">
    <property type="component" value="Unassembled WGS sequence"/>
</dbReference>
<dbReference type="GO" id="GO:0005634">
    <property type="term" value="C:nucleus"/>
    <property type="evidence" value="ECO:0007669"/>
    <property type="project" value="UniProtKB-SubCell"/>
</dbReference>
<dbReference type="InterPro" id="IPR048392">
    <property type="entry name" value="MTR4-like_stalk"/>
</dbReference>
<dbReference type="Pfam" id="PF00271">
    <property type="entry name" value="Helicase_C"/>
    <property type="match status" value="1"/>
</dbReference>
<dbReference type="Gene3D" id="1.10.3380.30">
    <property type="match status" value="1"/>
</dbReference>
<feature type="coiled-coil region" evidence="7">
    <location>
        <begin position="615"/>
        <end position="642"/>
    </location>
</feature>
<dbReference type="EMBL" id="JALJOU010000018">
    <property type="protein sequence ID" value="KAK9838518.1"/>
    <property type="molecule type" value="Genomic_DNA"/>
</dbReference>
<reference evidence="11 12" key="1">
    <citation type="journal article" date="2024" name="Nat. Commun.">
        <title>Phylogenomics reveals the evolutionary origins of lichenization in chlorophyte algae.</title>
        <authorList>
            <person name="Puginier C."/>
            <person name="Libourel C."/>
            <person name="Otte J."/>
            <person name="Skaloud P."/>
            <person name="Haon M."/>
            <person name="Grisel S."/>
            <person name="Petersen M."/>
            <person name="Berrin J.G."/>
            <person name="Delaux P.M."/>
            <person name="Dal Grande F."/>
            <person name="Keller J."/>
        </authorList>
    </citation>
    <scope>NUCLEOTIDE SEQUENCE [LARGE SCALE GENOMIC DNA]</scope>
    <source>
        <strain evidence="11 12">SAG 245.80</strain>
    </source>
</reference>
<dbReference type="InterPro" id="IPR027417">
    <property type="entry name" value="P-loop_NTPase"/>
</dbReference>